<evidence type="ECO:0000313" key="2">
    <source>
        <dbReference type="EMBL" id="GBP91431.1"/>
    </source>
</evidence>
<name>A0A4C1ZR99_EUMVA</name>
<keyword evidence="3" id="KW-1185">Reference proteome</keyword>
<organism evidence="2 3">
    <name type="scientific">Eumeta variegata</name>
    <name type="common">Bagworm moth</name>
    <name type="synonym">Eumeta japonica</name>
    <dbReference type="NCBI Taxonomy" id="151549"/>
    <lineage>
        <taxon>Eukaryota</taxon>
        <taxon>Metazoa</taxon>
        <taxon>Ecdysozoa</taxon>
        <taxon>Arthropoda</taxon>
        <taxon>Hexapoda</taxon>
        <taxon>Insecta</taxon>
        <taxon>Pterygota</taxon>
        <taxon>Neoptera</taxon>
        <taxon>Endopterygota</taxon>
        <taxon>Lepidoptera</taxon>
        <taxon>Glossata</taxon>
        <taxon>Ditrysia</taxon>
        <taxon>Tineoidea</taxon>
        <taxon>Psychidae</taxon>
        <taxon>Oiketicinae</taxon>
        <taxon>Eumeta</taxon>
    </lineage>
</organism>
<gene>
    <name evidence="2" type="ORF">EVAR_56549_1</name>
</gene>
<dbReference type="EMBL" id="BGZK01002170">
    <property type="protein sequence ID" value="GBP91431.1"/>
    <property type="molecule type" value="Genomic_DNA"/>
</dbReference>
<accession>A0A4C1ZR99</accession>
<feature type="region of interest" description="Disordered" evidence="1">
    <location>
        <begin position="62"/>
        <end position="84"/>
    </location>
</feature>
<protein>
    <submittedName>
        <fullName evidence="2">Uncharacterized protein</fullName>
    </submittedName>
</protein>
<sequence>MEPEGRHNRTTYPSRVRNCLGMHFDRDLFPGSDNGPGSHRCPIIARRRRASGKYRKLERIDLMRRRPEEAGGGRRRPEEAGGGR</sequence>
<evidence type="ECO:0000256" key="1">
    <source>
        <dbReference type="SAM" id="MobiDB-lite"/>
    </source>
</evidence>
<proteinExistence type="predicted"/>
<reference evidence="2 3" key="1">
    <citation type="journal article" date="2019" name="Commun. Biol.">
        <title>The bagworm genome reveals a unique fibroin gene that provides high tensile strength.</title>
        <authorList>
            <person name="Kono N."/>
            <person name="Nakamura H."/>
            <person name="Ohtoshi R."/>
            <person name="Tomita M."/>
            <person name="Numata K."/>
            <person name="Arakawa K."/>
        </authorList>
    </citation>
    <scope>NUCLEOTIDE SEQUENCE [LARGE SCALE GENOMIC DNA]</scope>
</reference>
<dbReference type="AlphaFoldDB" id="A0A4C1ZR99"/>
<evidence type="ECO:0000313" key="3">
    <source>
        <dbReference type="Proteomes" id="UP000299102"/>
    </source>
</evidence>
<comment type="caution">
    <text evidence="2">The sequence shown here is derived from an EMBL/GenBank/DDBJ whole genome shotgun (WGS) entry which is preliminary data.</text>
</comment>
<dbReference type="Proteomes" id="UP000299102">
    <property type="component" value="Unassembled WGS sequence"/>
</dbReference>